<name>A0ABT7WD08_9FLAO</name>
<proteinExistence type="predicted"/>
<evidence type="ECO:0000313" key="1">
    <source>
        <dbReference type="EMBL" id="MDM9630813.1"/>
    </source>
</evidence>
<dbReference type="InterPro" id="IPR016181">
    <property type="entry name" value="Acyl_CoA_acyltransferase"/>
</dbReference>
<gene>
    <name evidence="1" type="ORF">QU605_04990</name>
</gene>
<dbReference type="SUPFAM" id="SSF55729">
    <property type="entry name" value="Acyl-CoA N-acyltransferases (Nat)"/>
    <property type="match status" value="1"/>
</dbReference>
<dbReference type="EMBL" id="JAUDUY010000002">
    <property type="protein sequence ID" value="MDM9630813.1"/>
    <property type="molecule type" value="Genomic_DNA"/>
</dbReference>
<dbReference type="RefSeq" id="WP_289724178.1">
    <property type="nucleotide sequence ID" value="NZ_JAUDUY010000002.1"/>
</dbReference>
<evidence type="ECO:0000313" key="2">
    <source>
        <dbReference type="Proteomes" id="UP001174839"/>
    </source>
</evidence>
<protein>
    <recommendedName>
        <fullName evidence="3">N-acetyltransferase domain-containing protein</fullName>
    </recommendedName>
</protein>
<organism evidence="1 2">
    <name type="scientific">Robiginitalea aurantiaca</name>
    <dbReference type="NCBI Taxonomy" id="3056915"/>
    <lineage>
        <taxon>Bacteria</taxon>
        <taxon>Pseudomonadati</taxon>
        <taxon>Bacteroidota</taxon>
        <taxon>Flavobacteriia</taxon>
        <taxon>Flavobacteriales</taxon>
        <taxon>Flavobacteriaceae</taxon>
        <taxon>Robiginitalea</taxon>
    </lineage>
</organism>
<keyword evidence="2" id="KW-1185">Reference proteome</keyword>
<dbReference type="Gene3D" id="3.40.630.30">
    <property type="match status" value="1"/>
</dbReference>
<comment type="caution">
    <text evidence="1">The sequence shown here is derived from an EMBL/GenBank/DDBJ whole genome shotgun (WGS) entry which is preliminary data.</text>
</comment>
<dbReference type="Proteomes" id="UP001174839">
    <property type="component" value="Unassembled WGS sequence"/>
</dbReference>
<accession>A0ABT7WD08</accession>
<reference evidence="1" key="1">
    <citation type="submission" date="2023-06" db="EMBL/GenBank/DDBJ databases">
        <title>Robiginitalea aurantiacus sp. nov. and Algoriphagus sediminis sp. nov., isolated from coastal sediment.</title>
        <authorList>
            <person name="Zhou Z.Y."/>
            <person name="An J."/>
            <person name="Jia Y.W."/>
            <person name="Du Z.J."/>
        </authorList>
    </citation>
    <scope>NUCLEOTIDE SEQUENCE</scope>
    <source>
        <strain evidence="1">M39</strain>
    </source>
</reference>
<evidence type="ECO:0008006" key="3">
    <source>
        <dbReference type="Google" id="ProtNLM"/>
    </source>
</evidence>
<sequence>MADNTKKETSHREAGRFYKLHLIRHRIKHGLILHSFFNLLLRVGISINPYWIDEEGLHLCEEPEIRDDPALYNTGPVDKKVVLELYQNLRWNTEELMDRLQSDYQAVGLFRQDALAAFMLMRYHSFTYRGNRIDLSKDEAYLENMYTYEDYRGRSLAPYLRYQGYKKLADEGKIRCYSITQYFNKSSQKFKAKLNARHSELWLHIGLFGKYKRNFLLKKYPSSRA</sequence>